<keyword evidence="2" id="KW-0812">Transmembrane</keyword>
<feature type="region of interest" description="Disordered" evidence="1">
    <location>
        <begin position="135"/>
        <end position="155"/>
    </location>
</feature>
<name>A0ABU5F102_9BACT</name>
<feature type="transmembrane region" description="Helical" evidence="2">
    <location>
        <begin position="12"/>
        <end position="32"/>
    </location>
</feature>
<gene>
    <name evidence="4" type="ORF">R5W23_002525</name>
</gene>
<dbReference type="InterPro" id="IPR027558">
    <property type="entry name" value="Pre_pil_HX9DG_C"/>
</dbReference>
<keyword evidence="2" id="KW-1133">Transmembrane helix</keyword>
<dbReference type="InterPro" id="IPR011453">
    <property type="entry name" value="DUF1559"/>
</dbReference>
<dbReference type="PANTHER" id="PTHR30093">
    <property type="entry name" value="GENERAL SECRETION PATHWAY PROTEIN G"/>
    <property type="match status" value="1"/>
</dbReference>
<comment type="caution">
    <text evidence="4">The sequence shown here is derived from an EMBL/GenBank/DDBJ whole genome shotgun (WGS) entry which is preliminary data.</text>
</comment>
<dbReference type="Pfam" id="PF07596">
    <property type="entry name" value="SBP_bac_10"/>
    <property type="match status" value="1"/>
</dbReference>
<dbReference type="PANTHER" id="PTHR30093:SF2">
    <property type="entry name" value="TYPE II SECRETION SYSTEM PROTEIN H"/>
    <property type="match status" value="1"/>
</dbReference>
<dbReference type="Pfam" id="PF07963">
    <property type="entry name" value="N_methyl"/>
    <property type="match status" value="1"/>
</dbReference>
<dbReference type="NCBIfam" id="TIGR02532">
    <property type="entry name" value="IV_pilin_GFxxxE"/>
    <property type="match status" value="1"/>
</dbReference>
<protein>
    <submittedName>
        <fullName evidence="4">DUF1559 domain-containing protein</fullName>
    </submittedName>
</protein>
<evidence type="ECO:0000256" key="2">
    <source>
        <dbReference type="SAM" id="Phobius"/>
    </source>
</evidence>
<dbReference type="SUPFAM" id="SSF54523">
    <property type="entry name" value="Pili subunits"/>
    <property type="match status" value="1"/>
</dbReference>
<dbReference type="PROSITE" id="PS00409">
    <property type="entry name" value="PROKAR_NTER_METHYL"/>
    <property type="match status" value="1"/>
</dbReference>
<accession>A0ABU5F102</accession>
<dbReference type="EMBL" id="JAXBLV010000190">
    <property type="protein sequence ID" value="MDY3561250.1"/>
    <property type="molecule type" value="Genomic_DNA"/>
</dbReference>
<feature type="domain" description="DUF1559" evidence="3">
    <location>
        <begin position="33"/>
        <end position="322"/>
    </location>
</feature>
<evidence type="ECO:0000259" key="3">
    <source>
        <dbReference type="Pfam" id="PF07596"/>
    </source>
</evidence>
<reference evidence="5" key="1">
    <citation type="journal article" date="2023" name="Mar. Drugs">
        <title>Gemmata algarum, a Novel Planctomycete Isolated from an Algal Mat, Displays Antimicrobial Activity.</title>
        <authorList>
            <person name="Kumar G."/>
            <person name="Kallscheuer N."/>
            <person name="Kashif M."/>
            <person name="Ahamad S."/>
            <person name="Jagadeeshwari U."/>
            <person name="Pannikurungottu S."/>
            <person name="Haufschild T."/>
            <person name="Kabuu M."/>
            <person name="Sasikala C."/>
            <person name="Jogler C."/>
            <person name="Ramana C."/>
        </authorList>
    </citation>
    <scope>NUCLEOTIDE SEQUENCE [LARGE SCALE GENOMIC DNA]</scope>
    <source>
        <strain evidence="5">JC673</strain>
    </source>
</reference>
<keyword evidence="2" id="KW-0472">Membrane</keyword>
<evidence type="ECO:0000256" key="1">
    <source>
        <dbReference type="SAM" id="MobiDB-lite"/>
    </source>
</evidence>
<dbReference type="RefSeq" id="WP_261186367.1">
    <property type="nucleotide sequence ID" value="NZ_JAXBLV010000190.1"/>
</dbReference>
<dbReference type="InterPro" id="IPR012902">
    <property type="entry name" value="N_methyl_site"/>
</dbReference>
<dbReference type="Proteomes" id="UP001272242">
    <property type="component" value="Unassembled WGS sequence"/>
</dbReference>
<keyword evidence="5" id="KW-1185">Reference proteome</keyword>
<proteinExistence type="predicted"/>
<organism evidence="4 5">
    <name type="scientific">Gemmata algarum</name>
    <dbReference type="NCBI Taxonomy" id="2975278"/>
    <lineage>
        <taxon>Bacteria</taxon>
        <taxon>Pseudomonadati</taxon>
        <taxon>Planctomycetota</taxon>
        <taxon>Planctomycetia</taxon>
        <taxon>Gemmatales</taxon>
        <taxon>Gemmataceae</taxon>
        <taxon>Gemmata</taxon>
    </lineage>
</organism>
<evidence type="ECO:0000313" key="5">
    <source>
        <dbReference type="Proteomes" id="UP001272242"/>
    </source>
</evidence>
<dbReference type="Gene3D" id="3.30.700.10">
    <property type="entry name" value="Glycoprotein, Type 4 Pilin"/>
    <property type="match status" value="1"/>
</dbReference>
<dbReference type="InterPro" id="IPR045584">
    <property type="entry name" value="Pilin-like"/>
</dbReference>
<sequence length="343" mass="36839">MSQLRRRGFTLIELLVVIAIIAILIGLLLPAVQKVREAAARMSCSNNMKQLSLAMQNYHDANQFFPAANYDKVATGNPTGTKHAWRAFTLAYIEQGNLQNTYNPSLNWYDSANLSAAVVQVKTFQCPSTPNRATATTSAWNGGPPASITFPSAPGTSDYDTTNGVKNFTYASLYGLACSDNSKCPEYDSMTRGALFKNQPTKMLEISDGTSNTVMIVECSARPLVYIGRTQVATGTYPSSSDPVPNNQGICYLDSEGPFSVDGSDANGVIWPKNSGSNAALVATYGNAFNKTNFNEAYSFHTGGMNVAFCDGHVQFIRDSIPLKTFAALVTRSGGEVVGGSDF</sequence>
<dbReference type="NCBIfam" id="TIGR04294">
    <property type="entry name" value="pre_pil_HX9DG"/>
    <property type="match status" value="1"/>
</dbReference>
<evidence type="ECO:0000313" key="4">
    <source>
        <dbReference type="EMBL" id="MDY3561250.1"/>
    </source>
</evidence>